<dbReference type="SUPFAM" id="SSF53474">
    <property type="entry name" value="alpha/beta-Hydrolases"/>
    <property type="match status" value="1"/>
</dbReference>
<dbReference type="InterPro" id="IPR029058">
    <property type="entry name" value="AB_hydrolase_fold"/>
</dbReference>
<feature type="region of interest" description="Disordered" evidence="1">
    <location>
        <begin position="110"/>
        <end position="134"/>
    </location>
</feature>
<reference evidence="2 3" key="1">
    <citation type="submission" date="2018-06" db="EMBL/GenBank/DDBJ databases">
        <title>Complete Genomes of Monosporascus.</title>
        <authorList>
            <person name="Robinson A.J."/>
            <person name="Natvig D.O."/>
        </authorList>
    </citation>
    <scope>NUCLEOTIDE SEQUENCE [LARGE SCALE GENOMIC DNA]</scope>
    <source>
        <strain evidence="2 3">CBS 609.92</strain>
    </source>
</reference>
<name>A0ABY0HBW9_9PEZI</name>
<accession>A0ABY0HBW9</accession>
<evidence type="ECO:0000313" key="2">
    <source>
        <dbReference type="EMBL" id="RYO87776.1"/>
    </source>
</evidence>
<sequence>MTFSDRPFRMSSSIVEESVPVAAPNSDRVPVVHPPRERVGDKWFWTFDHFIAELDNPVGHLELREKRFYPLDQSWGGILAGMFASRRPEGLRTLVIAGLARELPPYRRGRQATAGSAVARSVQDAGGRRLRRQL</sequence>
<protein>
    <submittedName>
        <fullName evidence="2">Uncharacterized protein</fullName>
    </submittedName>
</protein>
<comment type="caution">
    <text evidence="2">The sequence shown here is derived from an EMBL/GenBank/DDBJ whole genome shotgun (WGS) entry which is preliminary data.</text>
</comment>
<evidence type="ECO:0000256" key="1">
    <source>
        <dbReference type="SAM" id="MobiDB-lite"/>
    </source>
</evidence>
<evidence type="ECO:0000313" key="3">
    <source>
        <dbReference type="Proteomes" id="UP000294003"/>
    </source>
</evidence>
<organism evidence="2 3">
    <name type="scientific">Monosporascus cannonballus</name>
    <dbReference type="NCBI Taxonomy" id="155416"/>
    <lineage>
        <taxon>Eukaryota</taxon>
        <taxon>Fungi</taxon>
        <taxon>Dikarya</taxon>
        <taxon>Ascomycota</taxon>
        <taxon>Pezizomycotina</taxon>
        <taxon>Sordariomycetes</taxon>
        <taxon>Xylariomycetidae</taxon>
        <taxon>Xylariales</taxon>
        <taxon>Xylariales incertae sedis</taxon>
        <taxon>Monosporascus</taxon>
    </lineage>
</organism>
<dbReference type="Gene3D" id="3.40.50.1820">
    <property type="entry name" value="alpha/beta hydrolase"/>
    <property type="match status" value="1"/>
</dbReference>
<gene>
    <name evidence="2" type="ORF">DL762_004066</name>
</gene>
<keyword evidence="3" id="KW-1185">Reference proteome</keyword>
<proteinExistence type="predicted"/>
<dbReference type="EMBL" id="QJNS01000096">
    <property type="protein sequence ID" value="RYO87776.1"/>
    <property type="molecule type" value="Genomic_DNA"/>
</dbReference>
<dbReference type="Proteomes" id="UP000294003">
    <property type="component" value="Unassembled WGS sequence"/>
</dbReference>